<evidence type="ECO:0000313" key="2">
    <source>
        <dbReference type="EMBL" id="GMF20475.1"/>
    </source>
</evidence>
<name>A0A9W6WXS6_9STRA</name>
<dbReference type="AlphaFoldDB" id="A0A9W6WXS6"/>
<proteinExistence type="predicted"/>
<reference evidence="2" key="1">
    <citation type="submission" date="2023-04" db="EMBL/GenBank/DDBJ databases">
        <title>Phytophthora fragariaefolia NBRC 109709.</title>
        <authorList>
            <person name="Ichikawa N."/>
            <person name="Sato H."/>
            <person name="Tonouchi N."/>
        </authorList>
    </citation>
    <scope>NUCLEOTIDE SEQUENCE</scope>
    <source>
        <strain evidence="2">NBRC 109709</strain>
    </source>
</reference>
<feature type="region of interest" description="Disordered" evidence="1">
    <location>
        <begin position="133"/>
        <end position="187"/>
    </location>
</feature>
<evidence type="ECO:0000256" key="1">
    <source>
        <dbReference type="SAM" id="MobiDB-lite"/>
    </source>
</evidence>
<gene>
    <name evidence="2" type="ORF">Pfra01_000245900</name>
</gene>
<dbReference type="InterPro" id="IPR012337">
    <property type="entry name" value="RNaseH-like_sf"/>
</dbReference>
<dbReference type="SUPFAM" id="SSF53098">
    <property type="entry name" value="Ribonuclease H-like"/>
    <property type="match status" value="1"/>
</dbReference>
<organism evidence="2 3">
    <name type="scientific">Phytophthora fragariaefolia</name>
    <dbReference type="NCBI Taxonomy" id="1490495"/>
    <lineage>
        <taxon>Eukaryota</taxon>
        <taxon>Sar</taxon>
        <taxon>Stramenopiles</taxon>
        <taxon>Oomycota</taxon>
        <taxon>Peronosporomycetes</taxon>
        <taxon>Peronosporales</taxon>
        <taxon>Peronosporaceae</taxon>
        <taxon>Phytophthora</taxon>
    </lineage>
</organism>
<evidence type="ECO:0000313" key="3">
    <source>
        <dbReference type="Proteomes" id="UP001165121"/>
    </source>
</evidence>
<accession>A0A9W6WXS6</accession>
<protein>
    <submittedName>
        <fullName evidence="2">Unnamed protein product</fullName>
    </submittedName>
</protein>
<dbReference type="InterPro" id="IPR036397">
    <property type="entry name" value="RNaseH_sf"/>
</dbReference>
<comment type="caution">
    <text evidence="2">The sequence shown here is derived from an EMBL/GenBank/DDBJ whole genome shotgun (WGS) entry which is preliminary data.</text>
</comment>
<dbReference type="Gene3D" id="3.30.420.10">
    <property type="entry name" value="Ribonuclease H-like superfamily/Ribonuclease H"/>
    <property type="match status" value="1"/>
</dbReference>
<keyword evidence="3" id="KW-1185">Reference proteome</keyword>
<sequence>MDCWSVVDGKLNQSDPLLRTSFEMKDKVAREAILTGVPAQDAEGMDSWMREMKALHRLLLHYGKHVSDEDYTETLLGHAARTHRDMVRQFSKHYVVRRDGGADRPVPTATQVMNALRTESALDDNIGVEEQKSAGVDACGRKAAQQNQQRENRGKSKLKRGGGGGKKEGEQSDKQKGKKSGKGDTWACFNRSKIGHLRVKCPYRDSSDEEKVDKGFATSERKRWQNKSDGGLSKKKMMEAVRGISREALTVSSVSDSRGGAVERTLQLVDGAESTGAGHRGSYDDVVGTAESATAEIRYGDADSLVRWRLRFAHLILATLKQVAHQQVVTAMPVKPFQKIMSDMGYMGIATYDGYSHFQQLVQDEASLYLWGFMMRRKEDAAVLAHLKWLLAQGDKIEVFNSDQGRELPNNKLTTCLTTRGIKYTWPNWYTPEDEWYHCGSILTTANMPGLLWGGGALGFALEVRNISATKPLNGVTPYFRRLGGRPDISKLTWGCMVFVFTPTMLRKNKLENPGKPGLFMGLPSTLKGFVY</sequence>
<dbReference type="Proteomes" id="UP001165121">
    <property type="component" value="Unassembled WGS sequence"/>
</dbReference>
<dbReference type="GO" id="GO:0003676">
    <property type="term" value="F:nucleic acid binding"/>
    <property type="evidence" value="ECO:0007669"/>
    <property type="project" value="InterPro"/>
</dbReference>
<feature type="compositionally biased region" description="Basic and acidic residues" evidence="1">
    <location>
        <begin position="165"/>
        <end position="175"/>
    </location>
</feature>
<dbReference type="EMBL" id="BSXT01000197">
    <property type="protein sequence ID" value="GMF20475.1"/>
    <property type="molecule type" value="Genomic_DNA"/>
</dbReference>